<dbReference type="RefSeq" id="WP_307239973.1">
    <property type="nucleotide sequence ID" value="NZ_JAUSUZ010000001.1"/>
</dbReference>
<dbReference type="AlphaFoldDB" id="A0AAE3W0I0"/>
<evidence type="ECO:0000313" key="3">
    <source>
        <dbReference type="Proteomes" id="UP001240236"/>
    </source>
</evidence>
<evidence type="ECO:0000256" key="1">
    <source>
        <dbReference type="SAM" id="MobiDB-lite"/>
    </source>
</evidence>
<gene>
    <name evidence="2" type="ORF">J2S42_003223</name>
</gene>
<sequence length="251" mass="27783">MNASELLVAFTLGDSAPLGNIWRITAKKTDFYIDPLGEVDAFHLSAHGPSASNPSGHRFHVKADRKAVAAVRGRGDFVLYNLPRNGRTFAGQQLAPGVFRVARIRWSWHLQRPRYRQAASLPGPLPDITSSRSGARLSRELGLNDAADLDLIVSYGTPYWPDEHRTSRDNSRLGPLRNDAGMWLTATSYRRSQMTTPAPEDLTMPLPKPGDSPNRIMGAAPGRDETGEMYWFVESITSREVIEASRLEAEA</sequence>
<accession>A0AAE3W0I0</accession>
<dbReference type="EMBL" id="JAUSUZ010000001">
    <property type="protein sequence ID" value="MDQ0366554.1"/>
    <property type="molecule type" value="Genomic_DNA"/>
</dbReference>
<comment type="caution">
    <text evidence="2">The sequence shown here is derived from an EMBL/GenBank/DDBJ whole genome shotgun (WGS) entry which is preliminary data.</text>
</comment>
<protein>
    <submittedName>
        <fullName evidence="2">Uncharacterized protein</fullName>
    </submittedName>
</protein>
<organism evidence="2 3">
    <name type="scientific">Catenuloplanes indicus</name>
    <dbReference type="NCBI Taxonomy" id="137267"/>
    <lineage>
        <taxon>Bacteria</taxon>
        <taxon>Bacillati</taxon>
        <taxon>Actinomycetota</taxon>
        <taxon>Actinomycetes</taxon>
        <taxon>Micromonosporales</taxon>
        <taxon>Micromonosporaceae</taxon>
        <taxon>Catenuloplanes</taxon>
    </lineage>
</organism>
<proteinExistence type="predicted"/>
<name>A0AAE3W0I0_9ACTN</name>
<keyword evidence="3" id="KW-1185">Reference proteome</keyword>
<dbReference type="Proteomes" id="UP001240236">
    <property type="component" value="Unassembled WGS sequence"/>
</dbReference>
<feature type="region of interest" description="Disordered" evidence="1">
    <location>
        <begin position="194"/>
        <end position="214"/>
    </location>
</feature>
<evidence type="ECO:0000313" key="2">
    <source>
        <dbReference type="EMBL" id="MDQ0366554.1"/>
    </source>
</evidence>
<reference evidence="2 3" key="1">
    <citation type="submission" date="2023-07" db="EMBL/GenBank/DDBJ databases">
        <title>Sequencing the genomes of 1000 actinobacteria strains.</title>
        <authorList>
            <person name="Klenk H.-P."/>
        </authorList>
    </citation>
    <scope>NUCLEOTIDE SEQUENCE [LARGE SCALE GENOMIC DNA]</scope>
    <source>
        <strain evidence="2 3">DSM 44709</strain>
    </source>
</reference>